<gene>
    <name evidence="2" type="ORF">BGW38_002517</name>
</gene>
<feature type="region of interest" description="Disordered" evidence="1">
    <location>
        <begin position="172"/>
        <end position="199"/>
    </location>
</feature>
<feature type="compositionally biased region" description="Polar residues" evidence="1">
    <location>
        <begin position="281"/>
        <end position="290"/>
    </location>
</feature>
<name>A0A9P6G238_9FUNG</name>
<feature type="compositionally biased region" description="Acidic residues" evidence="1">
    <location>
        <begin position="520"/>
        <end position="551"/>
    </location>
</feature>
<feature type="region of interest" description="Disordered" evidence="1">
    <location>
        <begin position="751"/>
        <end position="831"/>
    </location>
</feature>
<feature type="compositionally biased region" description="Low complexity" evidence="1">
    <location>
        <begin position="45"/>
        <end position="59"/>
    </location>
</feature>
<accession>A0A9P6G238</accession>
<feature type="compositionally biased region" description="Low complexity" evidence="1">
    <location>
        <begin position="751"/>
        <end position="773"/>
    </location>
</feature>
<dbReference type="EMBL" id="JAABOA010000189">
    <property type="protein sequence ID" value="KAF9585406.1"/>
    <property type="molecule type" value="Genomic_DNA"/>
</dbReference>
<dbReference type="AlphaFoldDB" id="A0A9P6G238"/>
<sequence length="866" mass="93115">MVCNTSSIASGGLGGPQYFKPVSRLQKSTGIKPPSIVTKPGTAPSQVQSSTTTQKGSSSLPPIAPLTSAQTSSATATAAITAVATAVAKTVEATTAASSPLTTVSSAIPIPTPSFNVGSQSSRSKNRILTVSKAQDFSVQDALVSLKDAPAIVPVKTGTTLPKLLNCSPVNKKPTKSVLSSPSAPTSPSATLSRAGTRIRTRTISSPSTSVTDVTKKATLAMVRSSSVSTKTTTRRSSEEHLTLATPTTPSPVKDELLSLTAAVDKCRRTSTEAMDPKPSRGSSETVHTSVEGTVTSAIKCSCLPPIEFPENVKQELKRQESEHRERECDLYTKIIELQIENANLKGEKETLSRQVERRDRLLLETRMQLQALEFVCHENNVKVDIDMRSDEDLANWNFEESDKTYQRILVVMKDLLRDGSSCVEESEAMMRSGSRRPRSSRSSSSATTAPCGSRASGPDSEVLRFDPQSLRSDRQLNTTSALTQALMTAASSSPGSGRRGLDCGTDRSNLFRSSSEENAYGDEDDEDDEDDDDDDDDDEGQESEFEELGEEMIKYVELQPSIMPRRDSRALAAKMMPLASPGGLDPGLSTAVLMKNLWNSSGARRSGGTTPLFHPGYQQPPQPQHQNGPVSMSRRISGSSTASNGSMLDDYFGRPQYTADRGQAQSPLPFSPPSFSQSFYGQQQPCQTGVGLGLIGMGRSPEVPAMEKFGKMVMPVQTNAQLLDAFPRPGGPLSPAFPFRSVGPIGSVGSNHSFGSNHSHHSSSSSISSSTNLVLQGLPPPPSRQLPPPPPPMIPLPPLPTTRPASSLREHTKSRLLESRRPSHGRTNSHGFVIEGVNQFLRRRAFGKAVTREVMNRGHRRRESV</sequence>
<organism evidence="2 3">
    <name type="scientific">Lunasporangiospora selenospora</name>
    <dbReference type="NCBI Taxonomy" id="979761"/>
    <lineage>
        <taxon>Eukaryota</taxon>
        <taxon>Fungi</taxon>
        <taxon>Fungi incertae sedis</taxon>
        <taxon>Mucoromycota</taxon>
        <taxon>Mortierellomycotina</taxon>
        <taxon>Mortierellomycetes</taxon>
        <taxon>Mortierellales</taxon>
        <taxon>Mortierellaceae</taxon>
        <taxon>Lunasporangiospora</taxon>
    </lineage>
</organism>
<keyword evidence="3" id="KW-1185">Reference proteome</keyword>
<feature type="region of interest" description="Disordered" evidence="1">
    <location>
        <begin position="270"/>
        <end position="290"/>
    </location>
</feature>
<feature type="compositionally biased region" description="Basic and acidic residues" evidence="1">
    <location>
        <begin position="809"/>
        <end position="822"/>
    </location>
</feature>
<reference evidence="2" key="1">
    <citation type="journal article" date="2020" name="Fungal Divers.">
        <title>Resolving the Mortierellaceae phylogeny through synthesis of multi-gene phylogenetics and phylogenomics.</title>
        <authorList>
            <person name="Vandepol N."/>
            <person name="Liber J."/>
            <person name="Desiro A."/>
            <person name="Na H."/>
            <person name="Kennedy M."/>
            <person name="Barry K."/>
            <person name="Grigoriev I.V."/>
            <person name="Miller A.N."/>
            <person name="O'Donnell K."/>
            <person name="Stajich J.E."/>
            <person name="Bonito G."/>
        </authorList>
    </citation>
    <scope>NUCLEOTIDE SEQUENCE</scope>
    <source>
        <strain evidence="2">KOD1015</strain>
    </source>
</reference>
<feature type="region of interest" description="Disordered" evidence="1">
    <location>
        <begin position="604"/>
        <end position="683"/>
    </location>
</feature>
<protein>
    <submittedName>
        <fullName evidence="2">Uncharacterized protein</fullName>
    </submittedName>
</protein>
<comment type="caution">
    <text evidence="2">The sequence shown here is derived from an EMBL/GenBank/DDBJ whole genome shotgun (WGS) entry which is preliminary data.</text>
</comment>
<dbReference type="OrthoDB" id="2429885at2759"/>
<dbReference type="Proteomes" id="UP000780801">
    <property type="component" value="Unassembled WGS sequence"/>
</dbReference>
<feature type="compositionally biased region" description="Low complexity" evidence="1">
    <location>
        <begin position="666"/>
        <end position="683"/>
    </location>
</feature>
<feature type="compositionally biased region" description="Low complexity" evidence="1">
    <location>
        <begin position="179"/>
        <end position="199"/>
    </location>
</feature>
<feature type="compositionally biased region" description="Basic and acidic residues" evidence="1">
    <location>
        <begin position="270"/>
        <end position="279"/>
    </location>
</feature>
<feature type="region of interest" description="Disordered" evidence="1">
    <location>
        <begin position="489"/>
        <end position="553"/>
    </location>
</feature>
<proteinExistence type="predicted"/>
<evidence type="ECO:0000313" key="2">
    <source>
        <dbReference type="EMBL" id="KAF9585406.1"/>
    </source>
</evidence>
<feature type="compositionally biased region" description="Polar residues" evidence="1">
    <location>
        <begin position="635"/>
        <end position="647"/>
    </location>
</feature>
<feature type="region of interest" description="Disordered" evidence="1">
    <location>
        <begin position="425"/>
        <end position="475"/>
    </location>
</feature>
<evidence type="ECO:0000256" key="1">
    <source>
        <dbReference type="SAM" id="MobiDB-lite"/>
    </source>
</evidence>
<feature type="region of interest" description="Disordered" evidence="1">
    <location>
        <begin position="29"/>
        <end position="66"/>
    </location>
</feature>
<evidence type="ECO:0000313" key="3">
    <source>
        <dbReference type="Proteomes" id="UP000780801"/>
    </source>
</evidence>
<feature type="compositionally biased region" description="Pro residues" evidence="1">
    <location>
        <begin position="779"/>
        <end position="802"/>
    </location>
</feature>
<feature type="region of interest" description="Disordered" evidence="1">
    <location>
        <begin position="225"/>
        <end position="253"/>
    </location>
</feature>